<dbReference type="InterPro" id="IPR046341">
    <property type="entry name" value="SET_dom_sf"/>
</dbReference>
<evidence type="ECO:0000313" key="1">
    <source>
        <dbReference type="EMBL" id="TFY64174.1"/>
    </source>
</evidence>
<dbReference type="InterPro" id="IPR053185">
    <property type="entry name" value="SET_domain_protein"/>
</dbReference>
<dbReference type="PANTHER" id="PTHR47332:SF4">
    <property type="entry name" value="SET DOMAIN-CONTAINING PROTEIN 5"/>
    <property type="match status" value="1"/>
</dbReference>
<sequence>MMDPNLAPGFATLDCLPRRARLVTQHCTRVVESDKKRVAIFVTPLILAALTSTFHDGQWNGLNFGHINYGDDAVHADIRSPPFAVQSLPGRGKGLIAIRNIKRGELLIREAPLFIVPHTVTGSPVELILNMVRGLSPEQSEAFYNLSYVHLPPGLRPEAHAANVPLAIFQTNAVAAGAGVGLFPNMARLNHGYTKRPRDERRDFLKQTYDFECTCACCALGPEESRASDGRLSRMRELYGRLASWSHGGINGREAIRIVREIWAVGTAEGYTSERGQLAADAATVACAHSEYVGLPYVRRRSPLTSGLAVRRRGGSGRGWQREWGRIELGAESFLVSSASRTAASPWEHRMWGTREEMTVGGPIEP</sequence>
<keyword evidence="2" id="KW-1185">Reference proteome</keyword>
<proteinExistence type="predicted"/>
<dbReference type="Proteomes" id="UP000298327">
    <property type="component" value="Unassembled WGS sequence"/>
</dbReference>
<name>A0A4Y9YP03_9AGAM</name>
<organism evidence="1 2">
    <name type="scientific">Dentipellis fragilis</name>
    <dbReference type="NCBI Taxonomy" id="205917"/>
    <lineage>
        <taxon>Eukaryota</taxon>
        <taxon>Fungi</taxon>
        <taxon>Dikarya</taxon>
        <taxon>Basidiomycota</taxon>
        <taxon>Agaricomycotina</taxon>
        <taxon>Agaricomycetes</taxon>
        <taxon>Russulales</taxon>
        <taxon>Hericiaceae</taxon>
        <taxon>Dentipellis</taxon>
    </lineage>
</organism>
<evidence type="ECO:0000313" key="2">
    <source>
        <dbReference type="Proteomes" id="UP000298327"/>
    </source>
</evidence>
<accession>A0A4Y9YP03</accession>
<dbReference type="AlphaFoldDB" id="A0A4Y9YP03"/>
<dbReference type="PANTHER" id="PTHR47332">
    <property type="entry name" value="SET DOMAIN-CONTAINING PROTEIN 5"/>
    <property type="match status" value="1"/>
</dbReference>
<dbReference type="STRING" id="205917.A0A4Y9YP03"/>
<evidence type="ECO:0008006" key="3">
    <source>
        <dbReference type="Google" id="ProtNLM"/>
    </source>
</evidence>
<dbReference type="SUPFAM" id="SSF82199">
    <property type="entry name" value="SET domain"/>
    <property type="match status" value="1"/>
</dbReference>
<gene>
    <name evidence="1" type="ORF">EVG20_g6035</name>
</gene>
<dbReference type="OrthoDB" id="3166274at2759"/>
<protein>
    <recommendedName>
        <fullName evidence="3">SET domain-containing protein</fullName>
    </recommendedName>
</protein>
<dbReference type="EMBL" id="SEOQ01000382">
    <property type="protein sequence ID" value="TFY64174.1"/>
    <property type="molecule type" value="Genomic_DNA"/>
</dbReference>
<comment type="caution">
    <text evidence="1">The sequence shown here is derived from an EMBL/GenBank/DDBJ whole genome shotgun (WGS) entry which is preliminary data.</text>
</comment>
<reference evidence="1 2" key="1">
    <citation type="submission" date="2019-02" db="EMBL/GenBank/DDBJ databases">
        <title>Genome sequencing of the rare red list fungi Dentipellis fragilis.</title>
        <authorList>
            <person name="Buettner E."/>
            <person name="Kellner H."/>
        </authorList>
    </citation>
    <scope>NUCLEOTIDE SEQUENCE [LARGE SCALE GENOMIC DNA]</scope>
    <source>
        <strain evidence="1 2">DSM 105465</strain>
    </source>
</reference>